<dbReference type="Pfam" id="PF03932">
    <property type="entry name" value="CutC"/>
    <property type="match status" value="1"/>
</dbReference>
<dbReference type="SUPFAM" id="SSF110395">
    <property type="entry name" value="CutC-like"/>
    <property type="match status" value="1"/>
</dbReference>
<comment type="similarity">
    <text evidence="1">Belongs to the CutC family.</text>
</comment>
<dbReference type="Proteomes" id="UP000283077">
    <property type="component" value="Unassembled WGS sequence"/>
</dbReference>
<dbReference type="GO" id="GO:0005507">
    <property type="term" value="F:copper ion binding"/>
    <property type="evidence" value="ECO:0007669"/>
    <property type="project" value="TreeGrafter"/>
</dbReference>
<dbReference type="AlphaFoldDB" id="A0A437R0I8"/>
<dbReference type="Gene3D" id="3.20.20.380">
    <property type="entry name" value="Copper homeostasis (CutC) domain"/>
    <property type="match status" value="1"/>
</dbReference>
<dbReference type="PANTHER" id="PTHR12598">
    <property type="entry name" value="COPPER HOMEOSTASIS PROTEIN CUTC"/>
    <property type="match status" value="1"/>
</dbReference>
<evidence type="ECO:0000256" key="1">
    <source>
        <dbReference type="ARBA" id="ARBA00007768"/>
    </source>
</evidence>
<keyword evidence="5" id="KW-1185">Reference proteome</keyword>
<dbReference type="OrthoDB" id="9815677at2"/>
<dbReference type="EMBL" id="SACS01000005">
    <property type="protein sequence ID" value="RVU40231.1"/>
    <property type="molecule type" value="Genomic_DNA"/>
</dbReference>
<dbReference type="InterPro" id="IPR036822">
    <property type="entry name" value="CutC-like_dom_sf"/>
</dbReference>
<accession>A0A437R0I8</accession>
<evidence type="ECO:0000313" key="4">
    <source>
        <dbReference type="EMBL" id="RVU40231.1"/>
    </source>
</evidence>
<sequence length="322" mass="33958">MATTTSCTAKTGRPRTGPDWSAMASAATNSSGTTQLQIRSTGVITMSFTTSLQQFAGIDIEICVNCDDLSTLAIQVQAAKAGCATRLELCGAMHEQGLTPTVEAVKIARQAWGNGPGLVAMLRPRGGDFYYQADDVALMQQQLSALAAAGADAVVLGVLRQSSDGQIEIDWPLLNVLLAQAADLSVEVNFHRAFDVLPIPTRAAALQRLQQLGIARVLTAGCAWDSGFGALEGVPQLQQDLQQTANAQAPQLVIGGGVTLSNVAMLRKQLMQLTQLTQLSSMTSTAGCYSFHCYSAVLTDGRVDQHKVAALVATAAIPHIFR</sequence>
<proteinExistence type="inferred from homology"/>
<organism evidence="4 5">
    <name type="scientific">Rheinheimera riviphila</name>
    <dbReference type="NCBI Taxonomy" id="1834037"/>
    <lineage>
        <taxon>Bacteria</taxon>
        <taxon>Pseudomonadati</taxon>
        <taxon>Pseudomonadota</taxon>
        <taxon>Gammaproteobacteria</taxon>
        <taxon>Chromatiales</taxon>
        <taxon>Chromatiaceae</taxon>
        <taxon>Rheinheimera</taxon>
    </lineage>
</organism>
<gene>
    <name evidence="4" type="ORF">EOE67_06440</name>
</gene>
<dbReference type="InterPro" id="IPR005627">
    <property type="entry name" value="CutC-like"/>
</dbReference>
<dbReference type="PANTHER" id="PTHR12598:SF0">
    <property type="entry name" value="COPPER HOMEOSTASIS PROTEIN CUTC HOMOLOG"/>
    <property type="match status" value="1"/>
</dbReference>
<evidence type="ECO:0000256" key="2">
    <source>
        <dbReference type="ARBA" id="ARBA00019014"/>
    </source>
</evidence>
<feature type="region of interest" description="Disordered" evidence="3">
    <location>
        <begin position="1"/>
        <end position="25"/>
    </location>
</feature>
<evidence type="ECO:0000313" key="5">
    <source>
        <dbReference type="Proteomes" id="UP000283077"/>
    </source>
</evidence>
<evidence type="ECO:0000256" key="3">
    <source>
        <dbReference type="SAM" id="MobiDB-lite"/>
    </source>
</evidence>
<comment type="caution">
    <text evidence="4">The sequence shown here is derived from an EMBL/GenBank/DDBJ whole genome shotgun (WGS) entry which is preliminary data.</text>
</comment>
<protein>
    <recommendedName>
        <fullName evidence="2">Copper homeostasis protein cutC homolog</fullName>
    </recommendedName>
</protein>
<name>A0A437R0I8_9GAMM</name>
<reference evidence="4 5" key="1">
    <citation type="submission" date="2019-01" db="EMBL/GenBank/DDBJ databases">
        <authorList>
            <person name="Chen W.-M."/>
        </authorList>
    </citation>
    <scope>NUCLEOTIDE SEQUENCE [LARGE SCALE GENOMIC DNA]</scope>
    <source>
        <strain evidence="4 5">KYPC3</strain>
    </source>
</reference>